<dbReference type="EMBL" id="RSCL01000022">
    <property type="protein sequence ID" value="RUT00788.1"/>
    <property type="molecule type" value="Genomic_DNA"/>
</dbReference>
<accession>A0A3S1CDQ8</accession>
<evidence type="ECO:0000313" key="2">
    <source>
        <dbReference type="Proteomes" id="UP000271624"/>
    </source>
</evidence>
<sequence>MLISHKIFNQGYQRVTYNLDPEHLHFYYKDAAEYTPVMSAKSVVLYDKVALTLI</sequence>
<evidence type="ECO:0000313" key="1">
    <source>
        <dbReference type="EMBL" id="RUT00788.1"/>
    </source>
</evidence>
<dbReference type="Proteomes" id="UP000271624">
    <property type="component" value="Unassembled WGS sequence"/>
</dbReference>
<keyword evidence="2" id="KW-1185">Reference proteome</keyword>
<name>A0A3S1CDQ8_9CYAN</name>
<comment type="caution">
    <text evidence="1">The sequence shown here is derived from an EMBL/GenBank/DDBJ whole genome shotgun (WGS) entry which is preliminary data.</text>
</comment>
<proteinExistence type="predicted"/>
<reference evidence="1" key="1">
    <citation type="submission" date="2018-12" db="EMBL/GenBank/DDBJ databases">
        <authorList>
            <person name="Will S."/>
            <person name="Neumann-Schaal M."/>
            <person name="Henke P."/>
        </authorList>
    </citation>
    <scope>NUCLEOTIDE SEQUENCE</scope>
    <source>
        <strain evidence="1">PCC 7102</strain>
    </source>
</reference>
<reference evidence="1" key="2">
    <citation type="journal article" date="2019" name="Genome Biol. Evol.">
        <title>Day and night: Metabolic profiles and evolutionary relationships of six axenic non-marine cyanobacteria.</title>
        <authorList>
            <person name="Will S.E."/>
            <person name="Henke P."/>
            <person name="Boedeker C."/>
            <person name="Huang S."/>
            <person name="Brinkmann H."/>
            <person name="Rohde M."/>
            <person name="Jarek M."/>
            <person name="Friedl T."/>
            <person name="Seufert S."/>
            <person name="Schumacher M."/>
            <person name="Overmann J."/>
            <person name="Neumann-Schaal M."/>
            <person name="Petersen J."/>
        </authorList>
    </citation>
    <scope>NUCLEOTIDE SEQUENCE [LARGE SCALE GENOMIC DNA]</scope>
    <source>
        <strain evidence="1">PCC 7102</strain>
    </source>
</reference>
<protein>
    <submittedName>
        <fullName evidence="1">Uncharacterized protein</fullName>
    </submittedName>
</protein>
<dbReference type="AlphaFoldDB" id="A0A3S1CDQ8"/>
<gene>
    <name evidence="1" type="ORF">DSM106972_071970</name>
</gene>
<organism evidence="1 2">
    <name type="scientific">Dulcicalothrix desertica PCC 7102</name>
    <dbReference type="NCBI Taxonomy" id="232991"/>
    <lineage>
        <taxon>Bacteria</taxon>
        <taxon>Bacillati</taxon>
        <taxon>Cyanobacteriota</taxon>
        <taxon>Cyanophyceae</taxon>
        <taxon>Nostocales</taxon>
        <taxon>Calotrichaceae</taxon>
        <taxon>Dulcicalothrix</taxon>
    </lineage>
</organism>